<dbReference type="RefSeq" id="WP_290358186.1">
    <property type="nucleotide sequence ID" value="NZ_JAUHHC010000002.1"/>
</dbReference>
<dbReference type="Proteomes" id="UP001228044">
    <property type="component" value="Unassembled WGS sequence"/>
</dbReference>
<dbReference type="Gene3D" id="3.40.710.10">
    <property type="entry name" value="DD-peptidase/beta-lactamase superfamily"/>
    <property type="match status" value="1"/>
</dbReference>
<dbReference type="EMBL" id="JAUHHC010000002">
    <property type="protein sequence ID" value="MDN3919861.1"/>
    <property type="molecule type" value="Genomic_DNA"/>
</dbReference>
<keyword evidence="5" id="KW-1185">Reference proteome</keyword>
<dbReference type="InterPro" id="IPR050789">
    <property type="entry name" value="Diverse_Enzym_Activities"/>
</dbReference>
<evidence type="ECO:0000256" key="1">
    <source>
        <dbReference type="ARBA" id="ARBA00022801"/>
    </source>
</evidence>
<evidence type="ECO:0000259" key="3">
    <source>
        <dbReference type="Pfam" id="PF00144"/>
    </source>
</evidence>
<dbReference type="InterPro" id="IPR012338">
    <property type="entry name" value="Beta-lactam/transpept-like"/>
</dbReference>
<dbReference type="PANTHER" id="PTHR43283:SF11">
    <property type="entry name" value="BETA-LACTAMASE-RELATED DOMAIN-CONTAINING PROTEIN"/>
    <property type="match status" value="1"/>
</dbReference>
<proteinExistence type="predicted"/>
<reference evidence="4 5" key="1">
    <citation type="submission" date="2023-06" db="EMBL/GenBank/DDBJ databases">
        <title>Pelomonas sp. PFR6 16S ribosomal RNA gene Genome sequencing and assembly.</title>
        <authorList>
            <person name="Woo H."/>
        </authorList>
    </citation>
    <scope>NUCLEOTIDE SEQUENCE [LARGE SCALE GENOMIC DNA]</scope>
    <source>
        <strain evidence="4 5">PFR6</strain>
    </source>
</reference>
<sequence>MKRRHSLLLALSLGLTLPLALPARAAESADYFPPRHDWQRRTPQQLGVDEVKLAEALRFIAGQDNPAPRDQALALAQSFGAKEPHFGGLIGPTKPRAAINGLVVHRGYVLAEWGDTHSVDMTHSVAKTFLSTVVGLAWQQGLIRDVHDRAGAYMPAGVDLFSAPHNQAITWDHLLRQTSDWQGTLWGKPDWADRPEGRPDEWANRKLYEPGTRYKYNDVRINALALAALQVWRRPLPEVLRERVMDPIGASSRWRWVGYDNSWVELDGQRMQSVSGGGHWGGGMFIDAWDLARFGYLFLRDGRWAGQQIVSPDWIRQARTPGTANPGYGYANWFLNTGRKLYPAAPESAVAFLGNGQNVVYIDRDNDLVVVLRWIDNGPALNEFLGRLLAALKR</sequence>
<keyword evidence="2" id="KW-0732">Signal</keyword>
<name>A0ABT8DUL6_9BURK</name>
<evidence type="ECO:0000256" key="2">
    <source>
        <dbReference type="SAM" id="SignalP"/>
    </source>
</evidence>
<protein>
    <submittedName>
        <fullName evidence="4">Serine hydrolase</fullName>
    </submittedName>
</protein>
<dbReference type="PANTHER" id="PTHR43283">
    <property type="entry name" value="BETA-LACTAMASE-RELATED"/>
    <property type="match status" value="1"/>
</dbReference>
<keyword evidence="1 4" id="KW-0378">Hydrolase</keyword>
<organism evidence="4 5">
    <name type="scientific">Roseateles violae</name>
    <dbReference type="NCBI Taxonomy" id="3058042"/>
    <lineage>
        <taxon>Bacteria</taxon>
        <taxon>Pseudomonadati</taxon>
        <taxon>Pseudomonadota</taxon>
        <taxon>Betaproteobacteria</taxon>
        <taxon>Burkholderiales</taxon>
        <taxon>Sphaerotilaceae</taxon>
        <taxon>Roseateles</taxon>
    </lineage>
</organism>
<gene>
    <name evidence="4" type="ORF">QWJ38_06155</name>
</gene>
<evidence type="ECO:0000313" key="4">
    <source>
        <dbReference type="EMBL" id="MDN3919861.1"/>
    </source>
</evidence>
<feature type="domain" description="Beta-lactamase-related" evidence="3">
    <location>
        <begin position="122"/>
        <end position="372"/>
    </location>
</feature>
<dbReference type="SUPFAM" id="SSF56601">
    <property type="entry name" value="beta-lactamase/transpeptidase-like"/>
    <property type="match status" value="1"/>
</dbReference>
<evidence type="ECO:0000313" key="5">
    <source>
        <dbReference type="Proteomes" id="UP001228044"/>
    </source>
</evidence>
<feature type="chain" id="PRO_5047531941" evidence="2">
    <location>
        <begin position="26"/>
        <end position="394"/>
    </location>
</feature>
<accession>A0ABT8DUL6</accession>
<feature type="signal peptide" evidence="2">
    <location>
        <begin position="1"/>
        <end position="25"/>
    </location>
</feature>
<dbReference type="Pfam" id="PF00144">
    <property type="entry name" value="Beta-lactamase"/>
    <property type="match status" value="1"/>
</dbReference>
<dbReference type="InterPro" id="IPR001466">
    <property type="entry name" value="Beta-lactam-related"/>
</dbReference>
<dbReference type="GO" id="GO:0016787">
    <property type="term" value="F:hydrolase activity"/>
    <property type="evidence" value="ECO:0007669"/>
    <property type="project" value="UniProtKB-KW"/>
</dbReference>
<comment type="caution">
    <text evidence="4">The sequence shown here is derived from an EMBL/GenBank/DDBJ whole genome shotgun (WGS) entry which is preliminary data.</text>
</comment>